<protein>
    <submittedName>
        <fullName evidence="2">Uncharacterized protein</fullName>
    </submittedName>
</protein>
<feature type="transmembrane region" description="Helical" evidence="1">
    <location>
        <begin position="166"/>
        <end position="185"/>
    </location>
</feature>
<dbReference type="EMBL" id="CP148074">
    <property type="protein sequence ID" value="WXL27443.1"/>
    <property type="molecule type" value="Genomic_DNA"/>
</dbReference>
<keyword evidence="1" id="KW-1133">Transmembrane helix</keyword>
<feature type="transmembrane region" description="Helical" evidence="1">
    <location>
        <begin position="205"/>
        <end position="227"/>
    </location>
</feature>
<accession>A0ABZ2RKZ2</accession>
<gene>
    <name evidence="2" type="ORF">WG219_08310</name>
</gene>
<evidence type="ECO:0000256" key="1">
    <source>
        <dbReference type="SAM" id="Phobius"/>
    </source>
</evidence>
<evidence type="ECO:0000313" key="3">
    <source>
        <dbReference type="Proteomes" id="UP001476583"/>
    </source>
</evidence>
<keyword evidence="1" id="KW-0812">Transmembrane</keyword>
<sequence>MQAISDKIRHYRKTFRPLLVYALGTRVVWLSVLLITLIVGLLLINVILRRTHGFDFLSVWQMVIFLCCEMMLLPACFQVYFEGAQRRYRMFNPNTMVAGFRNSHRDFDQEKLRYIRATFAHEGDLRELVKSLVEEWEWRRELKARGQEPMWRKAMGFFSLPSASNFAAYMTGLMAVIAGIVIASIDRELLFVSFEQLVKDVWDLISLMWVNLIPIVVMAIVPGAIIISACRYLWELFLEWLDDQYLGQAGFYRFISDVLDLHDRGERDLMRKTRGRVYWAVRLGMAPLEDVPRVWSRIKRAKRLAKRNVRGRLRGTDLFSQPGD</sequence>
<proteinExistence type="predicted"/>
<organism evidence="2 3">
    <name type="scientific">Ectopseudomonas mendocina</name>
    <name type="common">Pseudomonas mendocina</name>
    <dbReference type="NCBI Taxonomy" id="300"/>
    <lineage>
        <taxon>Bacteria</taxon>
        <taxon>Pseudomonadati</taxon>
        <taxon>Pseudomonadota</taxon>
        <taxon>Gammaproteobacteria</taxon>
        <taxon>Pseudomonadales</taxon>
        <taxon>Pseudomonadaceae</taxon>
        <taxon>Ectopseudomonas</taxon>
    </lineage>
</organism>
<dbReference type="Proteomes" id="UP001476583">
    <property type="component" value="Chromosome"/>
</dbReference>
<feature type="transmembrane region" description="Helical" evidence="1">
    <location>
        <begin position="59"/>
        <end position="81"/>
    </location>
</feature>
<evidence type="ECO:0000313" key="2">
    <source>
        <dbReference type="EMBL" id="WXL27443.1"/>
    </source>
</evidence>
<name>A0ABZ2RKZ2_ECTME</name>
<reference evidence="2 3" key="1">
    <citation type="submission" date="2024-03" db="EMBL/GenBank/DDBJ databases">
        <title>Complete genome of BD2.</title>
        <authorList>
            <person name="Cao G."/>
        </authorList>
    </citation>
    <scope>NUCLEOTIDE SEQUENCE [LARGE SCALE GENOMIC DNA]</scope>
    <source>
        <strain evidence="2 3">BD2</strain>
    </source>
</reference>
<keyword evidence="1" id="KW-0472">Membrane</keyword>
<feature type="transmembrane region" description="Helical" evidence="1">
    <location>
        <begin position="20"/>
        <end position="47"/>
    </location>
</feature>
<keyword evidence="3" id="KW-1185">Reference proteome</keyword>